<accession>A0AAN8J159</accession>
<evidence type="ECO:0000313" key="1">
    <source>
        <dbReference type="EMBL" id="KAK5973624.1"/>
    </source>
</evidence>
<name>A0AAN8J159_TRICO</name>
<comment type="caution">
    <text evidence="1">The sequence shown here is derived from an EMBL/GenBank/DDBJ whole genome shotgun (WGS) entry which is preliminary data.</text>
</comment>
<organism evidence="1 2">
    <name type="scientific">Trichostrongylus colubriformis</name>
    <name type="common">Black scour worm</name>
    <dbReference type="NCBI Taxonomy" id="6319"/>
    <lineage>
        <taxon>Eukaryota</taxon>
        <taxon>Metazoa</taxon>
        <taxon>Ecdysozoa</taxon>
        <taxon>Nematoda</taxon>
        <taxon>Chromadorea</taxon>
        <taxon>Rhabditida</taxon>
        <taxon>Rhabditina</taxon>
        <taxon>Rhabditomorpha</taxon>
        <taxon>Strongyloidea</taxon>
        <taxon>Trichostrongylidae</taxon>
        <taxon>Trichostrongylus</taxon>
    </lineage>
</organism>
<gene>
    <name evidence="1" type="ORF">GCK32_006395</name>
</gene>
<evidence type="ECO:0000313" key="2">
    <source>
        <dbReference type="Proteomes" id="UP001331761"/>
    </source>
</evidence>
<keyword evidence="2" id="KW-1185">Reference proteome</keyword>
<dbReference type="AlphaFoldDB" id="A0AAN8J159"/>
<dbReference type="EMBL" id="WIXE01015247">
    <property type="protein sequence ID" value="KAK5973624.1"/>
    <property type="molecule type" value="Genomic_DNA"/>
</dbReference>
<dbReference type="Proteomes" id="UP001331761">
    <property type="component" value="Unassembled WGS sequence"/>
</dbReference>
<reference evidence="1 2" key="1">
    <citation type="submission" date="2019-10" db="EMBL/GenBank/DDBJ databases">
        <title>Assembly and Annotation for the nematode Trichostrongylus colubriformis.</title>
        <authorList>
            <person name="Martin J."/>
        </authorList>
    </citation>
    <scope>NUCLEOTIDE SEQUENCE [LARGE SCALE GENOMIC DNA]</scope>
    <source>
        <strain evidence="1">G859</strain>
        <tissue evidence="1">Whole worm</tissue>
    </source>
</reference>
<sequence length="49" mass="5602">MSLVPCSSITRLRLSTRCAHKFVYVNRKTGRTGSTCILPRQAWRYDVAT</sequence>
<protein>
    <submittedName>
        <fullName evidence="1">Uncharacterized protein</fullName>
    </submittedName>
</protein>
<feature type="non-terminal residue" evidence="1">
    <location>
        <position position="49"/>
    </location>
</feature>
<proteinExistence type="predicted"/>